<dbReference type="InterPro" id="IPR001173">
    <property type="entry name" value="Glyco_trans_2-like"/>
</dbReference>
<dbReference type="Proteomes" id="UP001238179">
    <property type="component" value="Chromosome"/>
</dbReference>
<dbReference type="SUPFAM" id="SSF53448">
    <property type="entry name" value="Nucleotide-diphospho-sugar transferases"/>
    <property type="match status" value="1"/>
</dbReference>
<dbReference type="Pfam" id="PF00535">
    <property type="entry name" value="Glycos_transf_2"/>
    <property type="match status" value="1"/>
</dbReference>
<dbReference type="CDD" id="cd02511">
    <property type="entry name" value="Beta4Glucosyltransferase"/>
    <property type="match status" value="1"/>
</dbReference>
<proteinExistence type="inferred from homology"/>
<dbReference type="AlphaFoldDB" id="A0AA48GEQ0"/>
<dbReference type="SMART" id="SM00028">
    <property type="entry name" value="TPR"/>
    <property type="match status" value="3"/>
</dbReference>
<sequence>MRLSAAMIVKNEAGSLGHCLESIRGLWDELVVLDTGSTDGTGDLARSFGARVEAFTWVDDFAAARNACIRSCTGDWILVLDADEAIDPADHAALRAALEGPGPQAFTLPIRNYLRSGAFVGMDGPARSNERETGEGAQCSHYYLQKAIRLFRRRGEDVYRGRVHEIAELYFEEKGLPAPELDVPIHHFGKLDMARDRAKQGEYFRLARAEAEARPRDLQLQYNVVQEGLLVEAWEDVRRAAERFRATAPRAPMLVWLGGGLALQGLERYEDSLLWFGNILRQKPDHAAALGARAESLWRLGRTGEAKDDYLRALDADPHYTLPFLKLAALLEEGEDLDSARRVLEAGLDQNPRDLLLWEALVGQSARHRDPRVASDALDALRAVPDGGRTLWHQIVIHALLDAGEPESAAGILDLGLAAFPGDPELLALTDRCSRSTP</sequence>
<feature type="domain" description="Glycosyltransferase 2-like" evidence="2">
    <location>
        <begin position="4"/>
        <end position="116"/>
    </location>
</feature>
<reference evidence="4" key="1">
    <citation type="journal article" date="2023" name="Int. J. Syst. Evol. Microbiol.">
        <title>Mesoterricola silvestris gen. nov., sp. nov., Mesoterricola sediminis sp. nov., Geothrix oryzae sp. nov., Geothrix edaphica sp. nov., Geothrix rubra sp. nov., and Geothrix limicola sp. nov., six novel members of Acidobacteriota isolated from soils.</title>
        <authorList>
            <person name="Itoh H."/>
            <person name="Sugisawa Y."/>
            <person name="Mise K."/>
            <person name="Xu Z."/>
            <person name="Kuniyasu M."/>
            <person name="Ushijima N."/>
            <person name="Kawano K."/>
            <person name="Kobayashi E."/>
            <person name="Shiratori Y."/>
            <person name="Masuda Y."/>
            <person name="Senoo K."/>
        </authorList>
    </citation>
    <scope>NUCLEOTIDE SEQUENCE [LARGE SCALE GENOMIC DNA]</scope>
    <source>
        <strain evidence="4">W79</strain>
    </source>
</reference>
<name>A0AA48GEQ0_9BACT</name>
<organism evidence="3 4">
    <name type="scientific">Mesoterricola silvestris</name>
    <dbReference type="NCBI Taxonomy" id="2927979"/>
    <lineage>
        <taxon>Bacteria</taxon>
        <taxon>Pseudomonadati</taxon>
        <taxon>Acidobacteriota</taxon>
        <taxon>Holophagae</taxon>
        <taxon>Holophagales</taxon>
        <taxon>Holophagaceae</taxon>
        <taxon>Mesoterricola</taxon>
    </lineage>
</organism>
<keyword evidence="4" id="KW-1185">Reference proteome</keyword>
<dbReference type="SUPFAM" id="SSF48452">
    <property type="entry name" value="TPR-like"/>
    <property type="match status" value="1"/>
</dbReference>
<evidence type="ECO:0000259" key="2">
    <source>
        <dbReference type="Pfam" id="PF00535"/>
    </source>
</evidence>
<dbReference type="Gene3D" id="1.25.40.10">
    <property type="entry name" value="Tetratricopeptide repeat domain"/>
    <property type="match status" value="1"/>
</dbReference>
<accession>A0AA48GEQ0</accession>
<dbReference type="PANTHER" id="PTHR43630">
    <property type="entry name" value="POLY-BETA-1,6-N-ACETYL-D-GLUCOSAMINE SYNTHASE"/>
    <property type="match status" value="1"/>
</dbReference>
<dbReference type="InterPro" id="IPR029044">
    <property type="entry name" value="Nucleotide-diphossugar_trans"/>
</dbReference>
<evidence type="ECO:0000313" key="4">
    <source>
        <dbReference type="Proteomes" id="UP001238179"/>
    </source>
</evidence>
<dbReference type="Pfam" id="PF14559">
    <property type="entry name" value="TPR_19"/>
    <property type="match status" value="1"/>
</dbReference>
<comment type="similarity">
    <text evidence="1">Belongs to the glycosyltransferase 2 family. WaaE/KdtX subfamily.</text>
</comment>
<dbReference type="Gene3D" id="3.90.550.10">
    <property type="entry name" value="Spore Coat Polysaccharide Biosynthesis Protein SpsA, Chain A"/>
    <property type="match status" value="1"/>
</dbReference>
<dbReference type="InterPro" id="IPR011990">
    <property type="entry name" value="TPR-like_helical_dom_sf"/>
</dbReference>
<evidence type="ECO:0000313" key="3">
    <source>
        <dbReference type="EMBL" id="BDU71171.1"/>
    </source>
</evidence>
<protein>
    <recommendedName>
        <fullName evidence="2">Glycosyltransferase 2-like domain-containing protein</fullName>
    </recommendedName>
</protein>
<evidence type="ECO:0000256" key="1">
    <source>
        <dbReference type="ARBA" id="ARBA00038494"/>
    </source>
</evidence>
<dbReference type="KEGG" id="msil:METEAL_03450"/>
<gene>
    <name evidence="3" type="ORF">METEAL_03450</name>
</gene>
<dbReference type="EMBL" id="AP027080">
    <property type="protein sequence ID" value="BDU71171.1"/>
    <property type="molecule type" value="Genomic_DNA"/>
</dbReference>
<dbReference type="RefSeq" id="WP_316414056.1">
    <property type="nucleotide sequence ID" value="NZ_AP027080.1"/>
</dbReference>
<dbReference type="InterPro" id="IPR019734">
    <property type="entry name" value="TPR_rpt"/>
</dbReference>
<dbReference type="PANTHER" id="PTHR43630:SF2">
    <property type="entry name" value="GLYCOSYLTRANSFERASE"/>
    <property type="match status" value="1"/>
</dbReference>